<organism evidence="1">
    <name type="scientific">marine sediment metagenome</name>
    <dbReference type="NCBI Taxonomy" id="412755"/>
    <lineage>
        <taxon>unclassified sequences</taxon>
        <taxon>metagenomes</taxon>
        <taxon>ecological metagenomes</taxon>
    </lineage>
</organism>
<proteinExistence type="predicted"/>
<reference evidence="1" key="1">
    <citation type="journal article" date="2014" name="Front. Microbiol.">
        <title>High frequency of phylogenetically diverse reductive dehalogenase-homologous genes in deep subseafloor sedimentary metagenomes.</title>
        <authorList>
            <person name="Kawai M."/>
            <person name="Futagami T."/>
            <person name="Toyoda A."/>
            <person name="Takaki Y."/>
            <person name="Nishi S."/>
            <person name="Hori S."/>
            <person name="Arai W."/>
            <person name="Tsubouchi T."/>
            <person name="Morono Y."/>
            <person name="Uchiyama I."/>
            <person name="Ito T."/>
            <person name="Fujiyama A."/>
            <person name="Inagaki F."/>
            <person name="Takami H."/>
        </authorList>
    </citation>
    <scope>NUCLEOTIDE SEQUENCE</scope>
    <source>
        <strain evidence="1">Expedition CK06-06</strain>
    </source>
</reference>
<sequence length="51" mass="6045">VFNDRGTVAIEVLSQEELFQELFVFMKVHGMILMRMESTEVHVQIHLPRMQ</sequence>
<gene>
    <name evidence="1" type="ORF">S01H4_22370</name>
</gene>
<dbReference type="AlphaFoldDB" id="X1AVA9"/>
<comment type="caution">
    <text evidence="1">The sequence shown here is derived from an EMBL/GenBank/DDBJ whole genome shotgun (WGS) entry which is preliminary data.</text>
</comment>
<protein>
    <submittedName>
        <fullName evidence="1">Uncharacterized protein</fullName>
    </submittedName>
</protein>
<evidence type="ECO:0000313" key="1">
    <source>
        <dbReference type="EMBL" id="GAG86929.1"/>
    </source>
</evidence>
<dbReference type="EMBL" id="BART01010242">
    <property type="protein sequence ID" value="GAG86929.1"/>
    <property type="molecule type" value="Genomic_DNA"/>
</dbReference>
<name>X1AVA9_9ZZZZ</name>
<feature type="non-terminal residue" evidence="1">
    <location>
        <position position="1"/>
    </location>
</feature>
<accession>X1AVA9</accession>